<dbReference type="SUPFAM" id="SSF54106">
    <property type="entry name" value="LysM domain"/>
    <property type="match status" value="1"/>
</dbReference>
<dbReference type="CDD" id="cd00118">
    <property type="entry name" value="LysM"/>
    <property type="match status" value="1"/>
</dbReference>
<dbReference type="Pfam" id="PF01476">
    <property type="entry name" value="LysM"/>
    <property type="match status" value="1"/>
</dbReference>
<evidence type="ECO:0000256" key="2">
    <source>
        <dbReference type="ARBA" id="ARBA00022801"/>
    </source>
</evidence>
<keyword evidence="6" id="KW-1185">Reference proteome</keyword>
<sequence>MQLTQSRHPLTRSRHSRTHPRRSTRAVAVVVGAVLAAVALPPAAASAVPPPRPGSPFEEYGCSLEKGPWHCLAQCESNGRWDTNTGNGFYGGLQFWQPTWEEHGGLAYAPRADLATKEEQIKVAEKVRRTQGWKAWPTCSKKVRIERFDQVGPVGRRVHVVVRGETLSSIARRYNVVGGWKALYTANRGVIGSSPDRLAVGVRLLIPGRS</sequence>
<evidence type="ECO:0000256" key="1">
    <source>
        <dbReference type="ARBA" id="ARBA00010830"/>
    </source>
</evidence>
<dbReference type="SUPFAM" id="SSF53955">
    <property type="entry name" value="Lysozyme-like"/>
    <property type="match status" value="1"/>
</dbReference>
<dbReference type="Proteomes" id="UP001197114">
    <property type="component" value="Unassembled WGS sequence"/>
</dbReference>
<evidence type="ECO:0000313" key="6">
    <source>
        <dbReference type="Proteomes" id="UP001197114"/>
    </source>
</evidence>
<proteinExistence type="inferred from homology"/>
<comment type="similarity">
    <text evidence="1">Belongs to the transglycosylase family. Rpf subfamily.</text>
</comment>
<accession>A0ABS6YWI1</accession>
<dbReference type="InterPro" id="IPR023346">
    <property type="entry name" value="Lysozyme-like_dom_sf"/>
</dbReference>
<feature type="compositionally biased region" description="Basic residues" evidence="3">
    <location>
        <begin position="9"/>
        <end position="24"/>
    </location>
</feature>
<dbReference type="InterPro" id="IPR018392">
    <property type="entry name" value="LysM"/>
</dbReference>
<dbReference type="PROSITE" id="PS51782">
    <property type="entry name" value="LYSM"/>
    <property type="match status" value="1"/>
</dbReference>
<dbReference type="InterPro" id="IPR010618">
    <property type="entry name" value="RPF"/>
</dbReference>
<reference evidence="5 6" key="1">
    <citation type="submission" date="2019-11" db="EMBL/GenBank/DDBJ databases">
        <authorList>
            <person name="Ay H."/>
        </authorList>
    </citation>
    <scope>NUCLEOTIDE SEQUENCE [LARGE SCALE GENOMIC DNA]</scope>
    <source>
        <strain evidence="5 6">BG9H</strain>
    </source>
</reference>
<dbReference type="EMBL" id="WMBF01000395">
    <property type="protein sequence ID" value="MBW5424917.1"/>
    <property type="molecule type" value="Genomic_DNA"/>
</dbReference>
<dbReference type="Gene3D" id="3.10.350.10">
    <property type="entry name" value="LysM domain"/>
    <property type="match status" value="1"/>
</dbReference>
<evidence type="ECO:0000256" key="3">
    <source>
        <dbReference type="SAM" id="MobiDB-lite"/>
    </source>
</evidence>
<name>A0ABS6YWI1_9ACTN</name>
<keyword evidence="2" id="KW-0378">Hydrolase</keyword>
<dbReference type="Gene3D" id="1.10.530.10">
    <property type="match status" value="1"/>
</dbReference>
<gene>
    <name evidence="5" type="ORF">GKQ77_25680</name>
</gene>
<evidence type="ECO:0000259" key="4">
    <source>
        <dbReference type="PROSITE" id="PS51782"/>
    </source>
</evidence>
<dbReference type="SMART" id="SM00257">
    <property type="entry name" value="LysM"/>
    <property type="match status" value="1"/>
</dbReference>
<organism evidence="5 6">
    <name type="scientific">Streptomyces anatolicus</name>
    <dbReference type="NCBI Taxonomy" id="2675858"/>
    <lineage>
        <taxon>Bacteria</taxon>
        <taxon>Bacillati</taxon>
        <taxon>Actinomycetota</taxon>
        <taxon>Actinomycetes</taxon>
        <taxon>Kitasatosporales</taxon>
        <taxon>Streptomycetaceae</taxon>
        <taxon>Streptomyces</taxon>
    </lineage>
</organism>
<dbReference type="Pfam" id="PF06737">
    <property type="entry name" value="Transglycosylas"/>
    <property type="match status" value="1"/>
</dbReference>
<feature type="domain" description="LysM" evidence="4">
    <location>
        <begin position="157"/>
        <end position="206"/>
    </location>
</feature>
<protein>
    <submittedName>
        <fullName evidence="5">LysM peptidoglycan-binding domain-containing protein</fullName>
    </submittedName>
</protein>
<dbReference type="CDD" id="cd13925">
    <property type="entry name" value="RPF"/>
    <property type="match status" value="1"/>
</dbReference>
<comment type="caution">
    <text evidence="5">The sequence shown here is derived from an EMBL/GenBank/DDBJ whole genome shotgun (WGS) entry which is preliminary data.</text>
</comment>
<dbReference type="InterPro" id="IPR036779">
    <property type="entry name" value="LysM_dom_sf"/>
</dbReference>
<feature type="region of interest" description="Disordered" evidence="3">
    <location>
        <begin position="1"/>
        <end position="24"/>
    </location>
</feature>
<evidence type="ECO:0000313" key="5">
    <source>
        <dbReference type="EMBL" id="MBW5424917.1"/>
    </source>
</evidence>